<organism evidence="3">
    <name type="scientific">viral metagenome</name>
    <dbReference type="NCBI Taxonomy" id="1070528"/>
    <lineage>
        <taxon>unclassified sequences</taxon>
        <taxon>metagenomes</taxon>
        <taxon>organismal metagenomes</taxon>
    </lineage>
</organism>
<accession>A0A6C0J3E6</accession>
<protein>
    <submittedName>
        <fullName evidence="3">Uncharacterized protein</fullName>
    </submittedName>
</protein>
<evidence type="ECO:0000256" key="2">
    <source>
        <dbReference type="SAM" id="MobiDB-lite"/>
    </source>
</evidence>
<evidence type="ECO:0000313" key="3">
    <source>
        <dbReference type="EMBL" id="QHT99842.1"/>
    </source>
</evidence>
<feature type="coiled-coil region" evidence="1">
    <location>
        <begin position="80"/>
        <end position="115"/>
    </location>
</feature>
<dbReference type="AlphaFoldDB" id="A0A6C0J3E6"/>
<evidence type="ECO:0000256" key="1">
    <source>
        <dbReference type="SAM" id="Coils"/>
    </source>
</evidence>
<feature type="region of interest" description="Disordered" evidence="2">
    <location>
        <begin position="139"/>
        <end position="185"/>
    </location>
</feature>
<dbReference type="PROSITE" id="PS50088">
    <property type="entry name" value="ANK_REPEAT"/>
    <property type="match status" value="1"/>
</dbReference>
<dbReference type="Gene3D" id="1.25.40.20">
    <property type="entry name" value="Ankyrin repeat-containing domain"/>
    <property type="match status" value="1"/>
</dbReference>
<dbReference type="InterPro" id="IPR047184">
    <property type="entry name" value="KANK1-4"/>
</dbReference>
<dbReference type="GO" id="GO:0030837">
    <property type="term" value="P:negative regulation of actin filament polymerization"/>
    <property type="evidence" value="ECO:0007669"/>
    <property type="project" value="InterPro"/>
</dbReference>
<proteinExistence type="predicted"/>
<dbReference type="EMBL" id="MN740318">
    <property type="protein sequence ID" value="QHT99842.1"/>
    <property type="molecule type" value="Genomic_DNA"/>
</dbReference>
<dbReference type="InterPro" id="IPR036770">
    <property type="entry name" value="Ankyrin_rpt-contain_sf"/>
</dbReference>
<dbReference type="InterPro" id="IPR002110">
    <property type="entry name" value="Ankyrin_rpt"/>
</dbReference>
<reference evidence="3" key="1">
    <citation type="journal article" date="2020" name="Nature">
        <title>Giant virus diversity and host interactions through global metagenomics.</title>
        <authorList>
            <person name="Schulz F."/>
            <person name="Roux S."/>
            <person name="Paez-Espino D."/>
            <person name="Jungbluth S."/>
            <person name="Walsh D.A."/>
            <person name="Denef V.J."/>
            <person name="McMahon K.D."/>
            <person name="Konstantinidis K.T."/>
            <person name="Eloe-Fadrosh E.A."/>
            <person name="Kyrpides N.C."/>
            <person name="Woyke T."/>
        </authorList>
    </citation>
    <scope>NUCLEOTIDE SEQUENCE</scope>
    <source>
        <strain evidence="3">GVMAG-M-3300025778-1</strain>
    </source>
</reference>
<dbReference type="SUPFAM" id="SSF48403">
    <property type="entry name" value="Ankyrin repeat"/>
    <property type="match status" value="1"/>
</dbReference>
<dbReference type="GO" id="GO:0005737">
    <property type="term" value="C:cytoplasm"/>
    <property type="evidence" value="ECO:0007669"/>
    <property type="project" value="TreeGrafter"/>
</dbReference>
<dbReference type="GO" id="GO:0005856">
    <property type="term" value="C:cytoskeleton"/>
    <property type="evidence" value="ECO:0007669"/>
    <property type="project" value="TreeGrafter"/>
</dbReference>
<keyword evidence="1" id="KW-0175">Coiled coil</keyword>
<dbReference type="PANTHER" id="PTHR24168:SF21">
    <property type="entry name" value="KANK, ISOFORM D"/>
    <property type="match status" value="1"/>
</dbReference>
<feature type="compositionally biased region" description="Basic residues" evidence="2">
    <location>
        <begin position="156"/>
        <end position="175"/>
    </location>
</feature>
<feature type="compositionally biased region" description="Basic and acidic residues" evidence="2">
    <location>
        <begin position="146"/>
        <end position="155"/>
    </location>
</feature>
<dbReference type="Pfam" id="PF13857">
    <property type="entry name" value="Ank_5"/>
    <property type="match status" value="1"/>
</dbReference>
<sequence>MSDLLVQTRNGETPLIAYLLRGDSPWRYLPDVLDVEGVRETINKQDSNGNTALMVAARKNNMEGVRALLAEPTIDATIKNKQGKTALDIAREQAKDAEEDRLEALQGIIQDLEIHMVPAAAEKISSGLSLPVREHLYKPGGPMAKKVAERTEFGKGRKTFRRKTKKRNGGRRSSRRASAVDRRRR</sequence>
<dbReference type="PANTHER" id="PTHR24168">
    <property type="entry name" value="KN MOTIF AND ANKYRIN REPEAT DOMAIN-CONTAINING"/>
    <property type="match status" value="1"/>
</dbReference>
<name>A0A6C0J3E6_9ZZZZ</name>